<protein>
    <recommendedName>
        <fullName evidence="4">DUF2975 domain-containing protein</fullName>
    </recommendedName>
</protein>
<evidence type="ECO:0000256" key="1">
    <source>
        <dbReference type="SAM" id="Phobius"/>
    </source>
</evidence>
<dbReference type="InterPro" id="IPR021354">
    <property type="entry name" value="DUF2975"/>
</dbReference>
<feature type="transmembrane region" description="Helical" evidence="1">
    <location>
        <begin position="122"/>
        <end position="142"/>
    </location>
</feature>
<keyword evidence="1" id="KW-1133">Transmembrane helix</keyword>
<dbReference type="EMBL" id="JAUTAL010000001">
    <property type="protein sequence ID" value="MDQ1097760.1"/>
    <property type="molecule type" value="Genomic_DNA"/>
</dbReference>
<keyword evidence="1" id="KW-0472">Membrane</keyword>
<feature type="transmembrane region" description="Helical" evidence="1">
    <location>
        <begin position="12"/>
        <end position="40"/>
    </location>
</feature>
<feature type="transmembrane region" description="Helical" evidence="1">
    <location>
        <begin position="81"/>
        <end position="102"/>
    </location>
</feature>
<name>A0ABU0TN84_9FLAO</name>
<proteinExistence type="predicted"/>
<dbReference type="Pfam" id="PF11188">
    <property type="entry name" value="DUF2975"/>
    <property type="match status" value="1"/>
</dbReference>
<gene>
    <name evidence="2" type="ORF">QE404_002907</name>
</gene>
<evidence type="ECO:0000313" key="2">
    <source>
        <dbReference type="EMBL" id="MDQ1097760.1"/>
    </source>
</evidence>
<feature type="transmembrane region" description="Helical" evidence="1">
    <location>
        <begin position="148"/>
        <end position="164"/>
    </location>
</feature>
<accession>A0ABU0TN84</accession>
<sequence>MKITGKKSLLWWLRYPFGVYIVIFAIASLWILSLIILYFFTEETNRFISLESLKNPGSSIAVQFHYPFTSMALTTKNTYQSLLLAFLGLISINFILLTTFRIILELSQDNFFTDKAIKNFKILGFGLLAFGVIQGFINILISPQQPDLIQPFVFLITGFSLILMKEVFLKGKKMQDESDLVI</sequence>
<dbReference type="RefSeq" id="WP_307451526.1">
    <property type="nucleotide sequence ID" value="NZ_JAUTAL010000001.1"/>
</dbReference>
<evidence type="ECO:0008006" key="4">
    <source>
        <dbReference type="Google" id="ProtNLM"/>
    </source>
</evidence>
<keyword evidence="1" id="KW-0812">Transmembrane</keyword>
<organism evidence="2 3">
    <name type="scientific">Chryseobacterium camelliae</name>
    <dbReference type="NCBI Taxonomy" id="1265445"/>
    <lineage>
        <taxon>Bacteria</taxon>
        <taxon>Pseudomonadati</taxon>
        <taxon>Bacteroidota</taxon>
        <taxon>Flavobacteriia</taxon>
        <taxon>Flavobacteriales</taxon>
        <taxon>Weeksellaceae</taxon>
        <taxon>Chryseobacterium group</taxon>
        <taxon>Chryseobacterium</taxon>
    </lineage>
</organism>
<keyword evidence="3" id="KW-1185">Reference proteome</keyword>
<dbReference type="Proteomes" id="UP001225072">
    <property type="component" value="Unassembled WGS sequence"/>
</dbReference>
<reference evidence="2 3" key="1">
    <citation type="submission" date="2023-07" db="EMBL/GenBank/DDBJ databases">
        <title>Functional and genomic diversity of the sorghum phyllosphere microbiome.</title>
        <authorList>
            <person name="Shade A."/>
        </authorList>
    </citation>
    <scope>NUCLEOTIDE SEQUENCE [LARGE SCALE GENOMIC DNA]</scope>
    <source>
        <strain evidence="2 3">SORGH_AS_1064</strain>
    </source>
</reference>
<comment type="caution">
    <text evidence="2">The sequence shown here is derived from an EMBL/GenBank/DDBJ whole genome shotgun (WGS) entry which is preliminary data.</text>
</comment>
<evidence type="ECO:0000313" key="3">
    <source>
        <dbReference type="Proteomes" id="UP001225072"/>
    </source>
</evidence>